<proteinExistence type="predicted"/>
<dbReference type="eggNOG" id="arCOG13836">
    <property type="taxonomic scope" value="Archaea"/>
</dbReference>
<evidence type="ECO:0000313" key="2">
    <source>
        <dbReference type="Proteomes" id="UP000007485"/>
    </source>
</evidence>
<keyword evidence="2" id="KW-1185">Reference proteome</keyword>
<dbReference type="EMBL" id="CP002529">
    <property type="protein sequence ID" value="ADY02103.1"/>
    <property type="molecule type" value="Genomic_DNA"/>
</dbReference>
<dbReference type="HOGENOM" id="CLU_1187840_0_0_2"/>
<reference evidence="1 2" key="1">
    <citation type="journal article" date="2011" name="J. Bacteriol.">
        <title>Complete genome sequence of 'Vulcanisaeta moutnovskia' strain 768-28, a novel member of the hyperthermophilic crenarchaeal genus vulcanisaeta.</title>
        <authorList>
            <person name="Gumerov V.M."/>
            <person name="Mardanov A.V."/>
            <person name="Beletsky A.V."/>
            <person name="Prokofeva M.I."/>
            <person name="Bonch-Osmolovskaya E.A."/>
            <person name="Ravin N.V."/>
            <person name="Skryabin K.G."/>
        </authorList>
    </citation>
    <scope>NUCLEOTIDE SEQUENCE [LARGE SCALE GENOMIC DNA]</scope>
    <source>
        <strain evidence="1 2">768-28</strain>
    </source>
</reference>
<name>F0QVS9_VULM7</name>
<organism evidence="1 2">
    <name type="scientific">Vulcanisaeta moutnovskia (strain 768-28)</name>
    <dbReference type="NCBI Taxonomy" id="985053"/>
    <lineage>
        <taxon>Archaea</taxon>
        <taxon>Thermoproteota</taxon>
        <taxon>Thermoprotei</taxon>
        <taxon>Thermoproteales</taxon>
        <taxon>Thermoproteaceae</taxon>
        <taxon>Vulcanisaeta</taxon>
    </lineage>
</organism>
<gene>
    <name evidence="1" type="ordered locus">VMUT_1902</name>
</gene>
<accession>F0QVS9</accession>
<dbReference type="OrthoDB" id="28049at2157"/>
<dbReference type="AlphaFoldDB" id="F0QVS9"/>
<dbReference type="GeneID" id="10289554"/>
<sequence length="233" mass="26366">MELGLVGSGGSQYVEFIMPYLTGYKPFIAVYDAMGIRVVDGSNVVRTQVMGSDYAIVKGYFVNSRPYIVDISVGGDGTRFLPALFNQLISKVSPGGGGGDAILYILEFKVPNDVGISVRFHKEIRKCFLKYGHIWIGREVCFNVNRWKEIFSRYRGAFIRVYSIHVSVNDALHIVDAIINSIKGRISYLNEDLKYELRAYRRARLRNLIAEFNELLKNWESFRASLVSGNASR</sequence>
<dbReference type="Proteomes" id="UP000007485">
    <property type="component" value="Chromosome"/>
</dbReference>
<protein>
    <submittedName>
        <fullName evidence="1">Uncharacterized protein</fullName>
    </submittedName>
</protein>
<dbReference type="KEGG" id="vmo:VMUT_1902"/>
<evidence type="ECO:0000313" key="1">
    <source>
        <dbReference type="EMBL" id="ADY02103.1"/>
    </source>
</evidence>
<dbReference type="RefSeq" id="WP_013605265.1">
    <property type="nucleotide sequence ID" value="NC_015151.1"/>
</dbReference>